<evidence type="ECO:0000313" key="4">
    <source>
        <dbReference type="RefSeq" id="XP_038825861.1"/>
    </source>
</evidence>
<evidence type="ECO:0000256" key="1">
    <source>
        <dbReference type="SAM" id="MobiDB-lite"/>
    </source>
</evidence>
<sequence length="113" mass="12238">MIGSVMLLLFFLLFFLIRVRRPPPRTPSPAHPRQSATAGPCQPPQRPGKGSADLPPGPRPLPILGNLLQLDPVNPLKDLERGPPTSPQDPVPCPSSAICYSWTLSTPSKTWKG</sequence>
<dbReference type="AlphaFoldDB" id="A0A8U0PJX6"/>
<evidence type="ECO:0000313" key="3">
    <source>
        <dbReference type="Proteomes" id="UP000808372"/>
    </source>
</evidence>
<accession>A0A8U0PJX6</accession>
<feature type="chain" id="PRO_5035719724" evidence="2">
    <location>
        <begin position="22"/>
        <end position="113"/>
    </location>
</feature>
<feature type="signal peptide" evidence="2">
    <location>
        <begin position="1"/>
        <end position="21"/>
    </location>
</feature>
<reference evidence="4" key="1">
    <citation type="submission" date="2025-08" db="UniProtKB">
        <authorList>
            <consortium name="RefSeq"/>
        </authorList>
    </citation>
    <scope>IDENTIFICATION</scope>
    <source>
        <tissue evidence="4">White muscle</tissue>
    </source>
</reference>
<keyword evidence="2" id="KW-0732">Signal</keyword>
<dbReference type="GeneID" id="120025382"/>
<keyword evidence="3" id="KW-1185">Reference proteome</keyword>
<gene>
    <name evidence="4" type="primary">LOC120025382</name>
</gene>
<protein>
    <submittedName>
        <fullName evidence="4">WAS/WASL-interacting protein family member 3-like isoform X3</fullName>
    </submittedName>
</protein>
<dbReference type="Proteomes" id="UP000808372">
    <property type="component" value="Chromosome 30"/>
</dbReference>
<evidence type="ECO:0000256" key="2">
    <source>
        <dbReference type="SAM" id="SignalP"/>
    </source>
</evidence>
<organism evidence="3 4">
    <name type="scientific">Salvelinus namaycush</name>
    <name type="common">Lake trout</name>
    <name type="synonym">Salmo namaycush</name>
    <dbReference type="NCBI Taxonomy" id="8040"/>
    <lineage>
        <taxon>Eukaryota</taxon>
        <taxon>Metazoa</taxon>
        <taxon>Chordata</taxon>
        <taxon>Craniata</taxon>
        <taxon>Vertebrata</taxon>
        <taxon>Euteleostomi</taxon>
        <taxon>Actinopterygii</taxon>
        <taxon>Neopterygii</taxon>
        <taxon>Teleostei</taxon>
        <taxon>Protacanthopterygii</taxon>
        <taxon>Salmoniformes</taxon>
        <taxon>Salmonidae</taxon>
        <taxon>Salmoninae</taxon>
        <taxon>Salvelinus</taxon>
    </lineage>
</organism>
<proteinExistence type="predicted"/>
<dbReference type="RefSeq" id="XP_038825861.1">
    <property type="nucleotide sequence ID" value="XM_038969933.1"/>
</dbReference>
<feature type="region of interest" description="Disordered" evidence="1">
    <location>
        <begin position="23"/>
        <end position="92"/>
    </location>
</feature>
<name>A0A8U0PJX6_SALNM</name>